<organism evidence="1">
    <name type="scientific">marine sediment metagenome</name>
    <dbReference type="NCBI Taxonomy" id="412755"/>
    <lineage>
        <taxon>unclassified sequences</taxon>
        <taxon>metagenomes</taxon>
        <taxon>ecological metagenomes</taxon>
    </lineage>
</organism>
<dbReference type="AlphaFoldDB" id="A0A0F9KLK8"/>
<dbReference type="EMBL" id="LAZR01007803">
    <property type="protein sequence ID" value="KKM82818.1"/>
    <property type="molecule type" value="Genomic_DNA"/>
</dbReference>
<protein>
    <submittedName>
        <fullName evidence="1">Uncharacterized protein</fullName>
    </submittedName>
</protein>
<comment type="caution">
    <text evidence="1">The sequence shown here is derived from an EMBL/GenBank/DDBJ whole genome shotgun (WGS) entry which is preliminary data.</text>
</comment>
<evidence type="ECO:0000313" key="1">
    <source>
        <dbReference type="EMBL" id="KKM82818.1"/>
    </source>
</evidence>
<reference evidence="1" key="1">
    <citation type="journal article" date="2015" name="Nature">
        <title>Complex archaea that bridge the gap between prokaryotes and eukaryotes.</title>
        <authorList>
            <person name="Spang A."/>
            <person name="Saw J.H."/>
            <person name="Jorgensen S.L."/>
            <person name="Zaremba-Niedzwiedzka K."/>
            <person name="Martijn J."/>
            <person name="Lind A.E."/>
            <person name="van Eijk R."/>
            <person name="Schleper C."/>
            <person name="Guy L."/>
            <person name="Ettema T.J."/>
        </authorList>
    </citation>
    <scope>NUCLEOTIDE SEQUENCE</scope>
</reference>
<sequence>MGKTYKIRLEERKRKANRLGKAYYHSTNKGEVNRLPYAKVLLDDIERNNNFTQGG</sequence>
<proteinExistence type="predicted"/>
<name>A0A0F9KLK8_9ZZZZ</name>
<accession>A0A0F9KLK8</accession>
<gene>
    <name evidence="1" type="ORF">LCGC14_1315700</name>
</gene>